<name>A0A4Y2JLX8_ARAVE</name>
<accession>A0A4Y2JLX8</accession>
<proteinExistence type="predicted"/>
<organism evidence="1 2">
    <name type="scientific">Araneus ventricosus</name>
    <name type="common">Orbweaver spider</name>
    <name type="synonym">Epeira ventricosa</name>
    <dbReference type="NCBI Taxonomy" id="182803"/>
    <lineage>
        <taxon>Eukaryota</taxon>
        <taxon>Metazoa</taxon>
        <taxon>Ecdysozoa</taxon>
        <taxon>Arthropoda</taxon>
        <taxon>Chelicerata</taxon>
        <taxon>Arachnida</taxon>
        <taxon>Araneae</taxon>
        <taxon>Araneomorphae</taxon>
        <taxon>Entelegynae</taxon>
        <taxon>Araneoidea</taxon>
        <taxon>Araneidae</taxon>
        <taxon>Araneus</taxon>
    </lineage>
</organism>
<keyword evidence="2" id="KW-1185">Reference proteome</keyword>
<dbReference type="EMBL" id="BGPR01003703">
    <property type="protein sequence ID" value="GBM91381.1"/>
    <property type="molecule type" value="Genomic_DNA"/>
</dbReference>
<evidence type="ECO:0000313" key="1">
    <source>
        <dbReference type="EMBL" id="GBM91381.1"/>
    </source>
</evidence>
<sequence length="182" mass="21014">MPAMSQYLTALTVFKVNLVSFVWRIEKLSFHKPGLRNKVKDNLTEFHLVLNDGLDFEKRITIDIISLDKNIKYFSLKTSIIDSEGEKEDCGNYEYFADALKKGILSAPLFTKKLLENKSRYLPNDVLSLVCEYGSTDGTVSYELFTDGIIYPNITNVIVKNSREHCVEKEKPQHTCQFWWTT</sequence>
<protein>
    <submittedName>
        <fullName evidence="1">Uncharacterized protein</fullName>
    </submittedName>
</protein>
<dbReference type="Proteomes" id="UP000499080">
    <property type="component" value="Unassembled WGS sequence"/>
</dbReference>
<reference evidence="1 2" key="1">
    <citation type="journal article" date="2019" name="Sci. Rep.">
        <title>Orb-weaving spider Araneus ventricosus genome elucidates the spidroin gene catalogue.</title>
        <authorList>
            <person name="Kono N."/>
            <person name="Nakamura H."/>
            <person name="Ohtoshi R."/>
            <person name="Moran D.A.P."/>
            <person name="Shinohara A."/>
            <person name="Yoshida Y."/>
            <person name="Fujiwara M."/>
            <person name="Mori M."/>
            <person name="Tomita M."/>
            <person name="Arakawa K."/>
        </authorList>
    </citation>
    <scope>NUCLEOTIDE SEQUENCE [LARGE SCALE GENOMIC DNA]</scope>
</reference>
<dbReference type="AlphaFoldDB" id="A0A4Y2JLX8"/>
<evidence type="ECO:0000313" key="2">
    <source>
        <dbReference type="Proteomes" id="UP000499080"/>
    </source>
</evidence>
<dbReference type="OrthoDB" id="10643024at2759"/>
<gene>
    <name evidence="1" type="ORF">AVEN_42348_1</name>
</gene>
<comment type="caution">
    <text evidence="1">The sequence shown here is derived from an EMBL/GenBank/DDBJ whole genome shotgun (WGS) entry which is preliminary data.</text>
</comment>